<evidence type="ECO:0000256" key="1">
    <source>
        <dbReference type="SAM" id="MobiDB-lite"/>
    </source>
</evidence>
<organism evidence="2 3">
    <name type="scientific">Paracoccus cavernae</name>
    <dbReference type="NCBI Taxonomy" id="1571207"/>
    <lineage>
        <taxon>Bacteria</taxon>
        <taxon>Pseudomonadati</taxon>
        <taxon>Pseudomonadota</taxon>
        <taxon>Alphaproteobacteria</taxon>
        <taxon>Rhodobacterales</taxon>
        <taxon>Paracoccaceae</taxon>
        <taxon>Paracoccus</taxon>
    </lineage>
</organism>
<accession>A0ABT8D5W4</accession>
<keyword evidence="3" id="KW-1185">Reference proteome</keyword>
<evidence type="ECO:0000313" key="3">
    <source>
        <dbReference type="Proteomes" id="UP001243846"/>
    </source>
</evidence>
<reference evidence="3" key="1">
    <citation type="journal article" date="2019" name="Int. J. Syst. Evol. Microbiol.">
        <title>The Global Catalogue of Microorganisms (GCM) 10K type strain sequencing project: providing services to taxonomists for standard genome sequencing and annotation.</title>
        <authorList>
            <consortium name="The Broad Institute Genomics Platform"/>
            <consortium name="The Broad Institute Genome Sequencing Center for Infectious Disease"/>
            <person name="Wu L."/>
            <person name="Ma J."/>
        </authorList>
    </citation>
    <scope>NUCLEOTIDE SEQUENCE [LARGE SCALE GENOMIC DNA]</scope>
    <source>
        <strain evidence="3">CECT 8482</strain>
    </source>
</reference>
<dbReference type="EMBL" id="JAUFRC010000001">
    <property type="protein sequence ID" value="MDN3710812.1"/>
    <property type="molecule type" value="Genomic_DNA"/>
</dbReference>
<gene>
    <name evidence="2" type="ORF">QWZ10_01345</name>
</gene>
<sequence length="63" mass="6487">MGDITSAISGTEITPTMLSPPLAKPTETAAITASTHSQSPISMLRALRGLDPPCICCGPLHLL</sequence>
<evidence type="ECO:0000313" key="2">
    <source>
        <dbReference type="EMBL" id="MDN3710812.1"/>
    </source>
</evidence>
<feature type="region of interest" description="Disordered" evidence="1">
    <location>
        <begin position="1"/>
        <end position="36"/>
    </location>
</feature>
<feature type="compositionally biased region" description="Polar residues" evidence="1">
    <location>
        <begin position="1"/>
        <end position="17"/>
    </location>
</feature>
<name>A0ABT8D5W4_9RHOB</name>
<protein>
    <submittedName>
        <fullName evidence="2">Uncharacterized protein</fullName>
    </submittedName>
</protein>
<proteinExistence type="predicted"/>
<dbReference type="Proteomes" id="UP001243846">
    <property type="component" value="Unassembled WGS sequence"/>
</dbReference>
<comment type="caution">
    <text evidence="2">The sequence shown here is derived from an EMBL/GenBank/DDBJ whole genome shotgun (WGS) entry which is preliminary data.</text>
</comment>